<gene>
    <name evidence="1" type="ORF">FYJ83_17135</name>
</gene>
<name>A0A6N7XZC5_9FIRM</name>
<dbReference type="AlphaFoldDB" id="A0A6N7XZC5"/>
<dbReference type="Pfam" id="PF04294">
    <property type="entry name" value="VanW"/>
    <property type="match status" value="1"/>
</dbReference>
<dbReference type="InterPro" id="IPR052913">
    <property type="entry name" value="Glycopeptide_resist_protein"/>
</dbReference>
<dbReference type="PANTHER" id="PTHR35788:SF1">
    <property type="entry name" value="EXPORTED PROTEIN"/>
    <property type="match status" value="1"/>
</dbReference>
<dbReference type="EMBL" id="VUNQ01000058">
    <property type="protein sequence ID" value="MSU03187.1"/>
    <property type="molecule type" value="Genomic_DNA"/>
</dbReference>
<reference evidence="1 2" key="1">
    <citation type="submission" date="2019-09" db="EMBL/GenBank/DDBJ databases">
        <title>In-depth cultivation of the pig gut microbiome towards novel bacterial diversity and tailored functional studies.</title>
        <authorList>
            <person name="Wylensek D."/>
            <person name="Hitch T.C.A."/>
            <person name="Clavel T."/>
        </authorList>
    </citation>
    <scope>NUCLEOTIDE SEQUENCE [LARGE SCALE GENOMIC DNA]</scope>
    <source>
        <strain evidence="1 2">WCA3-693-APC-4?</strain>
    </source>
</reference>
<proteinExistence type="predicted"/>
<keyword evidence="2" id="KW-1185">Reference proteome</keyword>
<comment type="caution">
    <text evidence="1">The sequence shown here is derived from an EMBL/GenBank/DDBJ whole genome shotgun (WGS) entry which is preliminary data.</text>
</comment>
<organism evidence="1 2">
    <name type="scientific">Tissierella pigra</name>
    <dbReference type="NCBI Taxonomy" id="2607614"/>
    <lineage>
        <taxon>Bacteria</taxon>
        <taxon>Bacillati</taxon>
        <taxon>Bacillota</taxon>
        <taxon>Tissierellia</taxon>
        <taxon>Tissierellales</taxon>
        <taxon>Tissierellaceae</taxon>
        <taxon>Tissierella</taxon>
    </lineage>
</organism>
<dbReference type="Proteomes" id="UP000469523">
    <property type="component" value="Unassembled WGS sequence"/>
</dbReference>
<protein>
    <submittedName>
        <fullName evidence="1">Uncharacterized protein</fullName>
    </submittedName>
</protein>
<evidence type="ECO:0000313" key="2">
    <source>
        <dbReference type="Proteomes" id="UP000469523"/>
    </source>
</evidence>
<sequence>MKNSNNISGEVEFIINKIKDRYDIPEASSEVSNMPWRNDKEFLKAKEKHNTPTLIAGFCAVLKDPLPGEEYNVNLAARKAKGLVVKPSDIFSQNTNIGPYTKVRGFKEGASYIGGNIIMTEGGGVCKVATTLYNLAVLSNLEIIERHNHSMPINYVPYGQDATVAYGVKDLRFKNTTESSILIWTEMIDNRLYMGFYGSEKPPKVIWNHEVKDIVAPSTKYIKNEKLNSGEMKTVLNGMDGATVKSTITITYGDGHYIIKNMGISHYQPLPKVIETN</sequence>
<evidence type="ECO:0000313" key="1">
    <source>
        <dbReference type="EMBL" id="MSU03187.1"/>
    </source>
</evidence>
<dbReference type="PANTHER" id="PTHR35788">
    <property type="entry name" value="EXPORTED PROTEIN-RELATED"/>
    <property type="match status" value="1"/>
</dbReference>
<accession>A0A6N7XZC5</accession>
<dbReference type="InterPro" id="IPR007391">
    <property type="entry name" value="Vancomycin_resist_VanW"/>
</dbReference>